<sequence length="380" mass="42338">MPAKTSVDSLTRRALCIAQSSTYPLYVFTLRAEEVLRVADISRVSRDQTGKLIGYQRPEVRKHIQEIVDYLNADGAVFPNPIIMALSSRVHFKKIRGDRLPGDELGITGTLTIPLPRAGQAKPAWIVDGQQRALALSRMRQKDFPVPVTGFVADAVKVQRDQFLRINNTKPLPRGLVTELLPEVDSPLPPRLAIRRAPSELCDLLNTDERSPLRGMIRRASTAKAHAAHAVITDTGIVEMIKESLTSSGCLFPYRDVGRNETDFDGILHALYAYWAAVRDTFPDAWGKPADKSRLMHGAGVRAMGRLMDRILGIVDPRGEDAPQLIREQLALVAPCCHWTSGTWEGLNMRWNEVENTTRDANALSNYLIRVHRNAQAGLR</sequence>
<name>A0ABV5MLI2_9ACTN</name>
<dbReference type="Proteomes" id="UP001589608">
    <property type="component" value="Unassembled WGS sequence"/>
</dbReference>
<dbReference type="EMBL" id="JBHMCA010000069">
    <property type="protein sequence ID" value="MFB9449713.1"/>
    <property type="molecule type" value="Genomic_DNA"/>
</dbReference>
<keyword evidence="2" id="KW-1185">Reference proteome</keyword>
<organism evidence="1 2">
    <name type="scientific">Dactylosporangium vinaceum</name>
    <dbReference type="NCBI Taxonomy" id="53362"/>
    <lineage>
        <taxon>Bacteria</taxon>
        <taxon>Bacillati</taxon>
        <taxon>Actinomycetota</taxon>
        <taxon>Actinomycetes</taxon>
        <taxon>Micromonosporales</taxon>
        <taxon>Micromonosporaceae</taxon>
        <taxon>Dactylosporangium</taxon>
    </lineage>
</organism>
<dbReference type="NCBIfam" id="TIGR03187">
    <property type="entry name" value="DGQHR"/>
    <property type="match status" value="1"/>
</dbReference>
<proteinExistence type="predicted"/>
<gene>
    <name evidence="1" type="primary">dbpB</name>
    <name evidence="1" type="ORF">ACFFTR_42105</name>
</gene>
<dbReference type="CDD" id="cd16413">
    <property type="entry name" value="DGQHR_domain"/>
    <property type="match status" value="1"/>
</dbReference>
<dbReference type="RefSeq" id="WP_246655957.1">
    <property type="nucleotide sequence ID" value="NZ_CP061913.1"/>
</dbReference>
<evidence type="ECO:0000313" key="2">
    <source>
        <dbReference type="Proteomes" id="UP001589608"/>
    </source>
</evidence>
<evidence type="ECO:0000313" key="1">
    <source>
        <dbReference type="EMBL" id="MFB9449713.1"/>
    </source>
</evidence>
<dbReference type="Pfam" id="PF14072">
    <property type="entry name" value="DndB"/>
    <property type="match status" value="1"/>
</dbReference>
<comment type="caution">
    <text evidence="1">The sequence shown here is derived from an EMBL/GenBank/DDBJ whole genome shotgun (WGS) entry which is preliminary data.</text>
</comment>
<protein>
    <submittedName>
        <fullName evidence="1">DGQHR domain-containing protein DpdB</fullName>
    </submittedName>
</protein>
<dbReference type="NCBIfam" id="NF041060">
    <property type="entry name" value="DpdB"/>
    <property type="match status" value="1"/>
</dbReference>
<dbReference type="InterPro" id="IPR017601">
    <property type="entry name" value="DGQHR-contain_dom"/>
</dbReference>
<dbReference type="InterPro" id="IPR017642">
    <property type="entry name" value="DNA_S_mod_DndB"/>
</dbReference>
<accession>A0ABV5MLI2</accession>
<reference evidence="1 2" key="1">
    <citation type="submission" date="2024-09" db="EMBL/GenBank/DDBJ databases">
        <authorList>
            <person name="Sun Q."/>
            <person name="Mori K."/>
        </authorList>
    </citation>
    <scope>NUCLEOTIDE SEQUENCE [LARGE SCALE GENOMIC DNA]</scope>
    <source>
        <strain evidence="1 2">JCM 3307</strain>
    </source>
</reference>